<dbReference type="PANTHER" id="PTHR12526:SF630">
    <property type="entry name" value="GLYCOSYLTRANSFERASE"/>
    <property type="match status" value="1"/>
</dbReference>
<dbReference type="InterPro" id="IPR028098">
    <property type="entry name" value="Glyco_trans_4-like_N"/>
</dbReference>
<dbReference type="STRING" id="702114.A1355_19275"/>
<dbReference type="AlphaFoldDB" id="A0A177P7R1"/>
<comment type="caution">
    <text evidence="2">The sequence shown here is derived from an EMBL/GenBank/DDBJ whole genome shotgun (WGS) entry which is preliminary data.</text>
</comment>
<proteinExistence type="predicted"/>
<keyword evidence="2" id="KW-0808">Transferase</keyword>
<dbReference type="EMBL" id="LUUK01000032">
    <property type="protein sequence ID" value="OAI26132.1"/>
    <property type="molecule type" value="Genomic_DNA"/>
</dbReference>
<dbReference type="PANTHER" id="PTHR12526">
    <property type="entry name" value="GLYCOSYLTRANSFERASE"/>
    <property type="match status" value="1"/>
</dbReference>
<reference evidence="3" key="1">
    <citation type="submission" date="2016-03" db="EMBL/GenBank/DDBJ databases">
        <authorList>
            <person name="Heylen K."/>
            <person name="De Vos P."/>
            <person name="Vekeman B."/>
        </authorList>
    </citation>
    <scope>NUCLEOTIDE SEQUENCE [LARGE SCALE GENOMIC DNA]</scope>
    <source>
        <strain evidence="3">R-45383</strain>
    </source>
</reference>
<dbReference type="SUPFAM" id="SSF53756">
    <property type="entry name" value="UDP-Glycosyltransferase/glycogen phosphorylase"/>
    <property type="match status" value="1"/>
</dbReference>
<dbReference type="RefSeq" id="WP_064024906.1">
    <property type="nucleotide sequence ID" value="NZ_LUUK01000032.1"/>
</dbReference>
<keyword evidence="3" id="KW-1185">Reference proteome</keyword>
<evidence type="ECO:0000313" key="3">
    <source>
        <dbReference type="Proteomes" id="UP000077628"/>
    </source>
</evidence>
<dbReference type="Gene3D" id="3.40.50.2000">
    <property type="entry name" value="Glycogen Phosphorylase B"/>
    <property type="match status" value="2"/>
</dbReference>
<evidence type="ECO:0000259" key="1">
    <source>
        <dbReference type="Pfam" id="PF13439"/>
    </source>
</evidence>
<dbReference type="Pfam" id="PF13692">
    <property type="entry name" value="Glyco_trans_1_4"/>
    <property type="match status" value="1"/>
</dbReference>
<dbReference type="Pfam" id="PF13439">
    <property type="entry name" value="Glyco_transf_4"/>
    <property type="match status" value="1"/>
</dbReference>
<dbReference type="OrthoDB" id="9775208at2"/>
<evidence type="ECO:0000313" key="2">
    <source>
        <dbReference type="EMBL" id="OAI26132.1"/>
    </source>
</evidence>
<dbReference type="InterPro" id="IPR017522">
    <property type="entry name" value="Sugar_tfrase_PEP-CTERM_Stp2"/>
</dbReference>
<feature type="domain" description="Glycosyltransferase subfamily 4-like N-terminal" evidence="1">
    <location>
        <begin position="17"/>
        <end position="177"/>
    </location>
</feature>
<gene>
    <name evidence="2" type="ORF">A1355_19275</name>
</gene>
<accession>A0A177P7R1</accession>
<dbReference type="Proteomes" id="UP000077628">
    <property type="component" value="Unassembled WGS sequence"/>
</dbReference>
<name>A0A177P7R1_9GAMM</name>
<protein>
    <submittedName>
        <fullName evidence="2">Sugar transferase</fullName>
    </submittedName>
</protein>
<sequence>MDEAVPLVVHIIYRLGIGGLENGLVNIINKMPKERYRHAIICLADATDFTQRIDRSDVVVHQLHKKPGQDWASFYKVYKLFKAWKPAVVHTRNLGAIEYQVCAWLARIPYRVHGEHGWDVFDPDGNNLKYQRLRRALGLIIHRFIPLSKHLQDYLQEKVKIPAAKITRICNGVDTNRFYPRDCDRAAPMHCDMLLSGKVVIGTVGRMHGVKDQLTLVRAYIHACQTYPGFAGVTRLWLIGDGPLRAESAGLLTDAGLLDQAWMSGDRDDIPDILRCLDIFVLPSKAEGISNTILEAMATGLPVLATRVGGNPELILDGETGMLVEKENPEAMARVLAEWVADSDKRRRFGAAGLERIRQEFSIDNMVSRYQRVYDER</sequence>
<dbReference type="NCBIfam" id="TIGR03088">
    <property type="entry name" value="stp2"/>
    <property type="match status" value="1"/>
</dbReference>
<organism evidence="2 3">
    <name type="scientific">Methylomonas koyamae</name>
    <dbReference type="NCBI Taxonomy" id="702114"/>
    <lineage>
        <taxon>Bacteria</taxon>
        <taxon>Pseudomonadati</taxon>
        <taxon>Pseudomonadota</taxon>
        <taxon>Gammaproteobacteria</taxon>
        <taxon>Methylococcales</taxon>
        <taxon>Methylococcaceae</taxon>
        <taxon>Methylomonas</taxon>
    </lineage>
</organism>
<dbReference type="GO" id="GO:0016757">
    <property type="term" value="F:glycosyltransferase activity"/>
    <property type="evidence" value="ECO:0007669"/>
    <property type="project" value="UniProtKB-ARBA"/>
</dbReference>